<evidence type="ECO:0000259" key="1">
    <source>
        <dbReference type="Pfam" id="PF13575"/>
    </source>
</evidence>
<feature type="domain" description="Lantibiotic biosynthesis protein dehydration" evidence="1">
    <location>
        <begin position="90"/>
        <end position="457"/>
    </location>
</feature>
<dbReference type="Pfam" id="PF13575">
    <property type="entry name" value="DUF4135"/>
    <property type="match status" value="1"/>
</dbReference>
<dbReference type="PRINTS" id="PR01950">
    <property type="entry name" value="LANCSUPER"/>
</dbReference>
<accession>A0AAJ3FG91</accession>
<protein>
    <submittedName>
        <fullName evidence="2">Type 2 lantipeptide synthetase LanM</fullName>
    </submittedName>
</protein>
<dbReference type="Gene3D" id="1.50.10.20">
    <property type="match status" value="1"/>
</dbReference>
<organism evidence="2 3">
    <name type="scientific">Mediterraneibacter gnavus</name>
    <name type="common">Ruminococcus gnavus</name>
    <dbReference type="NCBI Taxonomy" id="33038"/>
    <lineage>
        <taxon>Bacteria</taxon>
        <taxon>Bacillati</taxon>
        <taxon>Bacillota</taxon>
        <taxon>Clostridia</taxon>
        <taxon>Lachnospirales</taxon>
        <taxon>Lachnospiraceae</taxon>
        <taxon>Mediterraneibacter</taxon>
    </lineage>
</organism>
<sequence length="914" mass="107394">MDISVFNRFFEKNIEMFCVDEMQALKNKVDNNYFKSVYRNLILSIGQDMVRTLLPEFNLFVDGRNEEKKLSEFCEYILTDDFFDYYYEKYKMLKGKIIRRIEDILNYSGEIYDDFIKDRQKLEEIFGCSIGNITDIRLGNGDLHDGKTACRVETESLVLYYKPVNGNSISLFYKVIDFVIDHESIQDKRLKYIACDNYVWMEEVKYKNCSSIDEVKQYFYISGIYLFVFYILNSFDMHHENIINYGSTPVVIDFETMTLLSTNKMKADKFKESVSSVLNTLFIPFINDGGALDVNVSGILSDTCKSEKEYYEYSFSEIEGIVAEKKKVEVIIDSQVKLNGKNVLYNYISLEEVRKLLHKGFEIAAEHVIKQKELLKKIILEYLSTNYIEFRQLLRPTEVYANFVFATYHPEPLMSQKNTDKILMILENNFKPSSFGYLRVEKEIEDIKRGYIPKFYSYYDSKDLYSNGEIICNNYFCDTVKEKIEGKINSLDYEIVEYQKKLIDLSLLILLKQKDFGKTDIKTFVPCEIDENYVKRCVKELIKYFEQMEIRFVEHEVSTFLAPHLAVKDGMWRIREIDSSLYEYGGIVLVCAYYGKLYNEYNKIDFAIRIMDYLNSLIDHKNLSVFNGLGSLVYLNKKMYNLLENMPKYEKKIRIFKQNYKHYAEAILDKMLDNEIKDEEFDFIQGGGSSIYLLCKMYSKGEEKDTVFDKLQKVKNRIFEKFNGRKINDIGYAHGITGCLVILSEIYHMFPDLNIRNKIEDLIDKENQMIEAIGISNLPSTWCRGTSGILLGRDIIFKNMCRDSKESKKLGNKIRKFEQELNNNEIIQKMLSVENLCMCHGIYGNIEILMYLKKDNKYKKEIYTSRFESFSKINWLNNIIDVPINNFMLGNAGVAYVLLEMISDKVSHFLTLEI</sequence>
<dbReference type="Pfam" id="PF05147">
    <property type="entry name" value="LANC_like"/>
    <property type="match status" value="1"/>
</dbReference>
<dbReference type="PIRSF" id="PIRSF037228">
    <property type="entry name" value="Lant_mod_RumM"/>
    <property type="match status" value="1"/>
</dbReference>
<comment type="caution">
    <text evidence="2">The sequence shown here is derived from an EMBL/GenBank/DDBJ whole genome shotgun (WGS) entry which is preliminary data.</text>
</comment>
<dbReference type="SMART" id="SM01260">
    <property type="entry name" value="LANC_like"/>
    <property type="match status" value="1"/>
</dbReference>
<evidence type="ECO:0000313" key="3">
    <source>
        <dbReference type="Proteomes" id="UP001296580"/>
    </source>
</evidence>
<proteinExistence type="predicted"/>
<dbReference type="EMBL" id="JAAIRV010000068">
    <property type="protein sequence ID" value="NSI60105.1"/>
    <property type="molecule type" value="Genomic_DNA"/>
</dbReference>
<reference evidence="2" key="1">
    <citation type="journal article" date="2020" name="Cell Host Microbe">
        <title>Functional and Genomic Variation between Human-Derived Isolates of Lachnospiraceae Reveals Inter- and Intra-Species Diversity.</title>
        <authorList>
            <person name="Sorbara M.T."/>
            <person name="Littmann E.R."/>
            <person name="Fontana E."/>
            <person name="Moody T.U."/>
            <person name="Kohout C.E."/>
            <person name="Gjonbalaj M."/>
            <person name="Eaton V."/>
            <person name="Seok R."/>
            <person name="Leiner I.M."/>
            <person name="Pamer E.G."/>
        </authorList>
    </citation>
    <scope>NUCLEOTIDE SEQUENCE</scope>
    <source>
        <strain evidence="2">MSK.15.32</strain>
    </source>
</reference>
<dbReference type="InterPro" id="IPR017146">
    <property type="entry name" value="Lanti_2_LanM"/>
</dbReference>
<dbReference type="RefSeq" id="WP_173878192.1">
    <property type="nucleotide sequence ID" value="NZ_JAAIMR010000064.1"/>
</dbReference>
<dbReference type="NCBIfam" id="TIGR03897">
    <property type="entry name" value="lanti_2_LanM"/>
    <property type="match status" value="1"/>
</dbReference>
<reference evidence="2" key="2">
    <citation type="submission" date="2020-02" db="EMBL/GenBank/DDBJ databases">
        <authorList>
            <person name="Littmann E."/>
            <person name="Sorbara M."/>
        </authorList>
    </citation>
    <scope>NUCLEOTIDE SEQUENCE</scope>
    <source>
        <strain evidence="2">MSK.15.32</strain>
    </source>
</reference>
<dbReference type="Proteomes" id="UP001296580">
    <property type="component" value="Unassembled WGS sequence"/>
</dbReference>
<evidence type="ECO:0000313" key="2">
    <source>
        <dbReference type="EMBL" id="NSI60105.1"/>
    </source>
</evidence>
<dbReference type="AlphaFoldDB" id="A0AAJ3FG91"/>
<gene>
    <name evidence="2" type="primary">lanM</name>
    <name evidence="2" type="ORF">G4993_17285</name>
</gene>
<dbReference type="GO" id="GO:0031179">
    <property type="term" value="P:peptide modification"/>
    <property type="evidence" value="ECO:0007669"/>
    <property type="project" value="InterPro"/>
</dbReference>
<dbReference type="InterPro" id="IPR025410">
    <property type="entry name" value="Lant_dehyd"/>
</dbReference>
<dbReference type="InterPro" id="IPR007822">
    <property type="entry name" value="LANC-like"/>
</dbReference>
<name>A0AAJ3FG91_MEDGN</name>
<dbReference type="SUPFAM" id="SSF158745">
    <property type="entry name" value="LanC-like"/>
    <property type="match status" value="1"/>
</dbReference>